<protein>
    <submittedName>
        <fullName evidence="2">Uncharacterized protein</fullName>
    </submittedName>
</protein>
<comment type="caution">
    <text evidence="2">The sequence shown here is derived from an EMBL/GenBank/DDBJ whole genome shotgun (WGS) entry which is preliminary data.</text>
</comment>
<dbReference type="EMBL" id="BMDY01000001">
    <property type="protein sequence ID" value="GGA93761.1"/>
    <property type="molecule type" value="Genomic_DNA"/>
</dbReference>
<name>A0ABQ1HVM8_9ALTE</name>
<accession>A0ABQ1HVM8</accession>
<reference evidence="3" key="1">
    <citation type="journal article" date="2019" name="Int. J. Syst. Evol. Microbiol.">
        <title>The Global Catalogue of Microorganisms (GCM) 10K type strain sequencing project: providing services to taxonomists for standard genome sequencing and annotation.</title>
        <authorList>
            <consortium name="The Broad Institute Genomics Platform"/>
            <consortium name="The Broad Institute Genome Sequencing Center for Infectious Disease"/>
            <person name="Wu L."/>
            <person name="Ma J."/>
        </authorList>
    </citation>
    <scope>NUCLEOTIDE SEQUENCE [LARGE SCALE GENOMIC DNA]</scope>
    <source>
        <strain evidence="3">CGMCC 1.10131</strain>
    </source>
</reference>
<feature type="region of interest" description="Disordered" evidence="1">
    <location>
        <begin position="1"/>
        <end position="24"/>
    </location>
</feature>
<dbReference type="RefSeq" id="WP_055731905.1">
    <property type="nucleotide sequence ID" value="NZ_BMDY01000001.1"/>
</dbReference>
<evidence type="ECO:0000313" key="3">
    <source>
        <dbReference type="Proteomes" id="UP000651977"/>
    </source>
</evidence>
<gene>
    <name evidence="2" type="ORF">GCM10007414_03080</name>
</gene>
<keyword evidence="3" id="KW-1185">Reference proteome</keyword>
<evidence type="ECO:0000256" key="1">
    <source>
        <dbReference type="SAM" id="MobiDB-lite"/>
    </source>
</evidence>
<evidence type="ECO:0000313" key="2">
    <source>
        <dbReference type="EMBL" id="GGA93761.1"/>
    </source>
</evidence>
<organism evidence="2 3">
    <name type="scientific">Agarivorans gilvus</name>
    <dbReference type="NCBI Taxonomy" id="680279"/>
    <lineage>
        <taxon>Bacteria</taxon>
        <taxon>Pseudomonadati</taxon>
        <taxon>Pseudomonadota</taxon>
        <taxon>Gammaproteobacteria</taxon>
        <taxon>Alteromonadales</taxon>
        <taxon>Alteromonadaceae</taxon>
        <taxon>Agarivorans</taxon>
    </lineage>
</organism>
<proteinExistence type="predicted"/>
<dbReference type="Proteomes" id="UP000651977">
    <property type="component" value="Unassembled WGS sequence"/>
</dbReference>
<sequence length="87" mass="9525">MKIQGLGQPIPQQPKLKSASSSTEVSVVTKAPKGIVPWAVMDEQSVEKLRYDQNIGSGGEAISHYQDVANQLKRQQVNELFGIDLFA</sequence>